<dbReference type="Pfam" id="PF01000">
    <property type="entry name" value="RNA_pol_A_bac"/>
    <property type="match status" value="1"/>
</dbReference>
<reference evidence="5 6" key="1">
    <citation type="journal article" date="2012" name="Genome Biol. Evol.">
        <title>Nucleomorph genome sequence of the cryptophyte alga Chroomonas mesostigmatica CCMP1168 reveals lineage-specific gene loss and genome complexity.</title>
        <authorList>
            <person name="Moore C.E."/>
            <person name="Curtis B."/>
            <person name="Mills T."/>
            <person name="Tanifuji G."/>
            <person name="Archibald J.M."/>
        </authorList>
    </citation>
    <scope>NUCLEOTIDE SEQUENCE [LARGE SCALE GENOMIC DNA]</scope>
    <source>
        <strain evidence="5 6">CCMP1168</strain>
    </source>
</reference>
<evidence type="ECO:0000256" key="1">
    <source>
        <dbReference type="ARBA" id="ARBA00022478"/>
    </source>
</evidence>
<dbReference type="HAMAP" id="MF_00320">
    <property type="entry name" value="RNApol_arch_Rpo3"/>
    <property type="match status" value="1"/>
</dbReference>
<dbReference type="InterPro" id="IPR011263">
    <property type="entry name" value="DNA-dir_RNA_pol_RpoA/D/Rpb3"/>
</dbReference>
<dbReference type="InterPro" id="IPR036643">
    <property type="entry name" value="RNApol_insert_sf"/>
</dbReference>
<dbReference type="EMBL" id="CP003681">
    <property type="protein sequence ID" value="AFP65525.1"/>
    <property type="molecule type" value="Genomic_DNA"/>
</dbReference>
<organism evidence="5 6">
    <name type="scientific">Chroomonas mesostigmatica CCMP1168</name>
    <dbReference type="NCBI Taxonomy" id="1195612"/>
    <lineage>
        <taxon>Eukaryota</taxon>
        <taxon>Cryptophyceae</taxon>
        <taxon>Pyrenomonadales</taxon>
        <taxon>Chroomonadaceae</taxon>
        <taxon>Chroomonas</taxon>
    </lineage>
</organism>
<keyword evidence="1 5" id="KW-0240">DNA-directed RNA polymerase</keyword>
<dbReference type="SMART" id="SM00662">
    <property type="entry name" value="RPOLD"/>
    <property type="match status" value="1"/>
</dbReference>
<sequence>MNSSRLTIDSISNFETKISLKEIDISLINSLRRVMINEIPTMAIDLIFVEINSSIFHDEFLAHRLGLIPLFSESANQFRYTRECECEKFCSKCSVAFSLDVIAKDKYRDVFSTDLIVLNPKESFFAKHVSPIHDSGTADFPRLEPILISKLSQGQRLKLIGVAKKGIGLEHAKWSPISIIRLKRQNTIYININDLNFMTETKIKHELVKNFPEILKQNDSNQNLVYHEKKKFSLSVLTSQKLIDFLIKKKIDPKKVIKINPDKINFEIYIESTGALKPDFIFQNAIDILKKKINIIGIHVEKLL</sequence>
<dbReference type="InterPro" id="IPR036603">
    <property type="entry name" value="RBP11-like"/>
</dbReference>
<comment type="similarity">
    <text evidence="3">Belongs to the archaeal Rpo3/eukaryotic RPB3 RNA polymerase subunit family.</text>
</comment>
<evidence type="ECO:0000313" key="6">
    <source>
        <dbReference type="Proteomes" id="UP000243348"/>
    </source>
</evidence>
<protein>
    <submittedName>
        <fullName evidence="5">DNA-directed RNA polymerase II</fullName>
    </submittedName>
</protein>
<dbReference type="GO" id="GO:0006366">
    <property type="term" value="P:transcription by RNA polymerase II"/>
    <property type="evidence" value="ECO:0007669"/>
    <property type="project" value="TreeGrafter"/>
</dbReference>
<gene>
    <name evidence="5" type="primary">rpb3</name>
    <name evidence="5" type="ORF">CMESO_358</name>
</gene>
<accession>J7GAM7</accession>
<dbReference type="InterPro" id="IPR050518">
    <property type="entry name" value="Rpo3/RPB3_RNA_Pol_subunit"/>
</dbReference>
<dbReference type="InterPro" id="IPR022842">
    <property type="entry name" value="RNAP_Rpo3/Rpb3/RPAC1"/>
</dbReference>
<name>J7GAM7_9CRYP</name>
<dbReference type="NCBIfam" id="NF001988">
    <property type="entry name" value="PRK00783.1"/>
    <property type="match status" value="1"/>
</dbReference>
<geneLocation type="nucleomorph" evidence="5"/>
<feature type="domain" description="DNA-directed RNA polymerase RpoA/D/Rpb3-type" evidence="4">
    <location>
        <begin position="15"/>
        <end position="299"/>
    </location>
</feature>
<dbReference type="AlphaFoldDB" id="J7GAM7"/>
<dbReference type="Pfam" id="PF01193">
    <property type="entry name" value="RNA_pol_L"/>
    <property type="match status" value="1"/>
</dbReference>
<dbReference type="SUPFAM" id="SSF55257">
    <property type="entry name" value="RBP11-like subunits of RNA polymerase"/>
    <property type="match status" value="1"/>
</dbReference>
<dbReference type="Gene3D" id="2.170.120.12">
    <property type="entry name" value="DNA-directed RNA polymerase, insert domain"/>
    <property type="match status" value="1"/>
</dbReference>
<dbReference type="SUPFAM" id="SSF56553">
    <property type="entry name" value="Insert subdomain of RNA polymerase alpha subunit"/>
    <property type="match status" value="1"/>
</dbReference>
<dbReference type="PANTHER" id="PTHR11800:SF2">
    <property type="entry name" value="DNA-DIRECTED RNA POLYMERASE II SUBUNIT RPB3"/>
    <property type="match status" value="1"/>
</dbReference>
<dbReference type="Proteomes" id="UP000243348">
    <property type="component" value="Nucleomorph 2"/>
</dbReference>
<keyword evidence="2" id="KW-0804">Transcription</keyword>
<dbReference type="GO" id="GO:0005665">
    <property type="term" value="C:RNA polymerase II, core complex"/>
    <property type="evidence" value="ECO:0007669"/>
    <property type="project" value="TreeGrafter"/>
</dbReference>
<dbReference type="GO" id="GO:0046983">
    <property type="term" value="F:protein dimerization activity"/>
    <property type="evidence" value="ECO:0007669"/>
    <property type="project" value="InterPro"/>
</dbReference>
<keyword evidence="5" id="KW-0542">Nucleomorph</keyword>
<evidence type="ECO:0000313" key="5">
    <source>
        <dbReference type="EMBL" id="AFP65525.1"/>
    </source>
</evidence>
<dbReference type="Gene3D" id="3.30.1360.10">
    <property type="entry name" value="RNA polymerase, RBP11-like subunit"/>
    <property type="match status" value="1"/>
</dbReference>
<dbReference type="PANTHER" id="PTHR11800">
    <property type="entry name" value="DNA-DIRECTED RNA POLYMERASE"/>
    <property type="match status" value="1"/>
</dbReference>
<dbReference type="GO" id="GO:0003899">
    <property type="term" value="F:DNA-directed RNA polymerase activity"/>
    <property type="evidence" value="ECO:0007669"/>
    <property type="project" value="InterPro"/>
</dbReference>
<evidence type="ECO:0000256" key="3">
    <source>
        <dbReference type="ARBA" id="ARBA00025804"/>
    </source>
</evidence>
<dbReference type="InterPro" id="IPR011262">
    <property type="entry name" value="DNA-dir_RNA_pol_insert"/>
</dbReference>
<evidence type="ECO:0000256" key="2">
    <source>
        <dbReference type="ARBA" id="ARBA00023163"/>
    </source>
</evidence>
<evidence type="ECO:0000259" key="4">
    <source>
        <dbReference type="SMART" id="SM00662"/>
    </source>
</evidence>
<proteinExistence type="inferred from homology"/>